<keyword evidence="1" id="KW-1133">Transmembrane helix</keyword>
<sequence>MNGANIVVNNNNCNIINNQKPKKPPKRLLFTTKHEITILVICILSFFSQIGVYYCFSKVEYNGILIASIASGITWAISIPFIISSFEKFRYQRYLHLTYMFIQSLLIIIGGVRLTQYTCYTSVFKTFGIESLDPLKNIKYQYLKEGFPNWEYLYIYTFVGTIFLCVWIYSVRTSYNLYRRIYIIKNYKDYNKKSNTITDQKQNLNVQNMGGINNNPQNFFTLSPTLHNLQMT</sequence>
<dbReference type="WBParaSite" id="TCONS_00006352.p1">
    <property type="protein sequence ID" value="TCONS_00006352.p1"/>
    <property type="gene ID" value="XLOC_004508"/>
</dbReference>
<organism evidence="3">
    <name type="scientific">Strongyloides stercoralis</name>
    <name type="common">Threadworm</name>
    <dbReference type="NCBI Taxonomy" id="6248"/>
    <lineage>
        <taxon>Eukaryota</taxon>
        <taxon>Metazoa</taxon>
        <taxon>Ecdysozoa</taxon>
        <taxon>Nematoda</taxon>
        <taxon>Chromadorea</taxon>
        <taxon>Rhabditida</taxon>
        <taxon>Tylenchina</taxon>
        <taxon>Panagrolaimomorpha</taxon>
        <taxon>Strongyloidoidea</taxon>
        <taxon>Strongyloididae</taxon>
        <taxon>Strongyloides</taxon>
    </lineage>
</organism>
<feature type="transmembrane region" description="Helical" evidence="1">
    <location>
        <begin position="152"/>
        <end position="171"/>
    </location>
</feature>
<evidence type="ECO:0000313" key="4">
    <source>
        <dbReference type="WBParaSite" id="TCONS_00006352.p1"/>
    </source>
</evidence>
<reference evidence="3" key="1">
    <citation type="submission" date="2015-08" db="UniProtKB">
        <authorList>
            <consortium name="WormBaseParasite"/>
        </authorList>
    </citation>
    <scope>IDENTIFICATION</scope>
</reference>
<keyword evidence="2" id="KW-1185">Reference proteome</keyword>
<dbReference type="AlphaFoldDB" id="A0A0K0DXH2"/>
<keyword evidence="1" id="KW-0472">Membrane</keyword>
<evidence type="ECO:0000313" key="3">
    <source>
        <dbReference type="WBParaSite" id="SSTP_0000193700.1"/>
    </source>
</evidence>
<feature type="transmembrane region" description="Helical" evidence="1">
    <location>
        <begin position="36"/>
        <end position="56"/>
    </location>
</feature>
<proteinExistence type="predicted"/>
<protein>
    <submittedName>
        <fullName evidence="3 4">Uncharacterized protein</fullName>
    </submittedName>
</protein>
<feature type="transmembrane region" description="Helical" evidence="1">
    <location>
        <begin position="94"/>
        <end position="114"/>
    </location>
</feature>
<dbReference type="Proteomes" id="UP000035681">
    <property type="component" value="Unplaced"/>
</dbReference>
<keyword evidence="1" id="KW-0812">Transmembrane</keyword>
<name>A0A0K0DXH2_STRER</name>
<dbReference type="WBParaSite" id="SSTP_0000193700.1">
    <property type="protein sequence ID" value="SSTP_0000193700.1"/>
    <property type="gene ID" value="SSTP_0000193700"/>
</dbReference>
<accession>A0A0K0DXH2</accession>
<evidence type="ECO:0000256" key="1">
    <source>
        <dbReference type="SAM" id="Phobius"/>
    </source>
</evidence>
<feature type="transmembrane region" description="Helical" evidence="1">
    <location>
        <begin position="62"/>
        <end position="82"/>
    </location>
</feature>
<evidence type="ECO:0000313" key="2">
    <source>
        <dbReference type="Proteomes" id="UP000035681"/>
    </source>
</evidence>